<dbReference type="Pfam" id="PF13439">
    <property type="entry name" value="Glyco_transf_4"/>
    <property type="match status" value="1"/>
</dbReference>
<name>A0A928TSF2_UNCKA</name>
<evidence type="ECO:0000259" key="2">
    <source>
        <dbReference type="Pfam" id="PF13439"/>
    </source>
</evidence>
<dbReference type="SUPFAM" id="SSF53756">
    <property type="entry name" value="UDP-Glycosyltransferase/glycogen phosphorylase"/>
    <property type="match status" value="1"/>
</dbReference>
<dbReference type="PANTHER" id="PTHR12526">
    <property type="entry name" value="GLYCOSYLTRANSFERASE"/>
    <property type="match status" value="1"/>
</dbReference>
<dbReference type="EMBL" id="JABTTY010000001">
    <property type="protein sequence ID" value="MBE7525497.1"/>
    <property type="molecule type" value="Genomic_DNA"/>
</dbReference>
<feature type="domain" description="Glycosyltransferase subfamily 4-like N-terminal" evidence="2">
    <location>
        <begin position="24"/>
        <end position="180"/>
    </location>
</feature>
<accession>A0A928TSF2</accession>
<protein>
    <submittedName>
        <fullName evidence="3">Glycosyltransferase family 4 protein</fullName>
    </submittedName>
</protein>
<gene>
    <name evidence="3" type="ORF">HS096_03890</name>
</gene>
<evidence type="ECO:0000313" key="4">
    <source>
        <dbReference type="Proteomes" id="UP000710385"/>
    </source>
</evidence>
<dbReference type="InterPro" id="IPR028098">
    <property type="entry name" value="Glyco_trans_4-like_N"/>
</dbReference>
<dbReference type="CDD" id="cd03794">
    <property type="entry name" value="GT4_WbuB-like"/>
    <property type="match status" value="1"/>
</dbReference>
<feature type="domain" description="Glycosyl transferase family 1" evidence="1">
    <location>
        <begin position="189"/>
        <end position="356"/>
    </location>
</feature>
<comment type="caution">
    <text evidence="3">The sequence shown here is derived from an EMBL/GenBank/DDBJ whole genome shotgun (WGS) entry which is preliminary data.</text>
</comment>
<organism evidence="3 4">
    <name type="scientific">candidate division WWE3 bacterium</name>
    <dbReference type="NCBI Taxonomy" id="2053526"/>
    <lineage>
        <taxon>Bacteria</taxon>
        <taxon>Katanobacteria</taxon>
    </lineage>
</organism>
<proteinExistence type="predicted"/>
<evidence type="ECO:0000313" key="3">
    <source>
        <dbReference type="EMBL" id="MBE7525497.1"/>
    </source>
</evidence>
<dbReference type="AlphaFoldDB" id="A0A928TSF2"/>
<reference evidence="3" key="1">
    <citation type="submission" date="2020-05" db="EMBL/GenBank/DDBJ databases">
        <title>High-Quality Genomes of Partial-Nitritation/Anammox System by Hierarchical Clustering Based Hybrid Assembly.</title>
        <authorList>
            <person name="Liu L."/>
            <person name="Wang Y."/>
            <person name="Che Y."/>
            <person name="Chen Y."/>
            <person name="Xia Y."/>
            <person name="Luo R."/>
            <person name="Cheng S.H."/>
            <person name="Zheng C."/>
            <person name="Zhang T."/>
        </authorList>
    </citation>
    <scope>NUCLEOTIDE SEQUENCE</scope>
    <source>
        <strain evidence="3">H1_PAT1</strain>
    </source>
</reference>
<evidence type="ECO:0000259" key="1">
    <source>
        <dbReference type="Pfam" id="PF00534"/>
    </source>
</evidence>
<sequence>MTNASVLYIANARMPTEKAHGLQIANMCRALAEHGMDVTLVVPKRKNPIQEDAFRYYGIEPSFQIRYIWSWDLIGSLGVIGFWIQQITFSFSAWRACRNFSAQDSVFSRDIFAAWLLSFGKRKVIFEMHRYPERFVGMWKRLLRRMNGIVSTNQWKAEKIERVMGYPKERIRVLPNGFDSSMFSAHQSQTKLREVLQLPPNQTIVLYTGHLYDWKGAHVLADAARFATNILFVFVGGTPQDIERFKKEYRHTPNILLVGHRPHREIPKYLHSADILVLPNSAKSHESQFSTSPIKLFEYLAAAKPIVASDLPSIHEILGDTNAVFVEPDNPGELAKGILHLIGQSDLAQRMAQANKVLSASYTWDRRAGAIMEWIQRL</sequence>
<dbReference type="Gene3D" id="3.40.50.2000">
    <property type="entry name" value="Glycogen Phosphorylase B"/>
    <property type="match status" value="2"/>
</dbReference>
<dbReference type="GO" id="GO:0016757">
    <property type="term" value="F:glycosyltransferase activity"/>
    <property type="evidence" value="ECO:0007669"/>
    <property type="project" value="InterPro"/>
</dbReference>
<dbReference type="InterPro" id="IPR001296">
    <property type="entry name" value="Glyco_trans_1"/>
</dbReference>
<dbReference type="Proteomes" id="UP000710385">
    <property type="component" value="Unassembled WGS sequence"/>
</dbReference>
<dbReference type="Pfam" id="PF00534">
    <property type="entry name" value="Glycos_transf_1"/>
    <property type="match status" value="1"/>
</dbReference>